<evidence type="ECO:0000256" key="4">
    <source>
        <dbReference type="ARBA" id="ARBA00023317"/>
    </source>
</evidence>
<evidence type="ECO:0000256" key="2">
    <source>
        <dbReference type="ARBA" id="ARBA00022576"/>
    </source>
</evidence>
<dbReference type="RefSeq" id="WP_183346941.1">
    <property type="nucleotide sequence ID" value="NZ_BLXY01000003.1"/>
</dbReference>
<dbReference type="SUPFAM" id="SSF53383">
    <property type="entry name" value="PLP-dependent transferases"/>
    <property type="match status" value="1"/>
</dbReference>
<evidence type="ECO:0000256" key="8">
    <source>
        <dbReference type="ARBA" id="ARBA00078212"/>
    </source>
</evidence>
<dbReference type="Proteomes" id="UP000568888">
    <property type="component" value="Unassembled WGS sequence"/>
</dbReference>
<evidence type="ECO:0000256" key="3">
    <source>
        <dbReference type="ARBA" id="ARBA00022898"/>
    </source>
</evidence>
<dbReference type="InterPro" id="IPR050103">
    <property type="entry name" value="Class-III_PLP-dep_AT"/>
</dbReference>
<reference evidence="10" key="2">
    <citation type="journal article" date="2021" name="Int. J. Syst. Evol. Microbiol.">
        <title>Geomonas silvestris sp. nov., Geomonas paludis sp. nov. and Geomonas limicola sp. nov., isolated from terrestrial environments, and emended description of the genus Geomonas.</title>
        <authorList>
            <person name="Itoh H."/>
            <person name="Xu Z."/>
            <person name="Masuda Y."/>
            <person name="Ushijima N."/>
            <person name="Hayakawa C."/>
            <person name="Shiratori Y."/>
            <person name="Senoo K."/>
        </authorList>
    </citation>
    <scope>NUCLEOTIDE SEQUENCE</scope>
    <source>
        <strain evidence="10">Red736</strain>
    </source>
</reference>
<keyword evidence="4" id="KW-0670">Pyruvate</keyword>
<dbReference type="PIRSF" id="PIRSF000521">
    <property type="entry name" value="Transaminase_4ab_Lys_Orn"/>
    <property type="match status" value="1"/>
</dbReference>
<dbReference type="FunFam" id="3.40.640.10:FF:000004">
    <property type="entry name" value="Acetylornithine aminotransferase"/>
    <property type="match status" value="1"/>
</dbReference>
<dbReference type="InterPro" id="IPR049704">
    <property type="entry name" value="Aminotrans_3_PPA_site"/>
</dbReference>
<gene>
    <name evidence="10" type="primary">patA_2</name>
    <name evidence="10" type="ORF">GMPD_20170</name>
    <name evidence="11" type="ORF">M1B72_11735</name>
</gene>
<dbReference type="CDD" id="cd00610">
    <property type="entry name" value="OAT_like"/>
    <property type="match status" value="1"/>
</dbReference>
<dbReference type="PROSITE" id="PS00600">
    <property type="entry name" value="AA_TRANSFER_CLASS_3"/>
    <property type="match status" value="1"/>
</dbReference>
<dbReference type="GO" id="GO:0009447">
    <property type="term" value="P:putrescine catabolic process"/>
    <property type="evidence" value="ECO:0007669"/>
    <property type="project" value="TreeGrafter"/>
</dbReference>
<dbReference type="EC" id="2.6.1.77" evidence="6"/>
<dbReference type="Pfam" id="PF00202">
    <property type="entry name" value="Aminotran_3"/>
    <property type="match status" value="1"/>
</dbReference>
<evidence type="ECO:0000313" key="12">
    <source>
        <dbReference type="Proteomes" id="UP000568888"/>
    </source>
</evidence>
<keyword evidence="10" id="KW-0808">Transferase</keyword>
<dbReference type="InterPro" id="IPR015422">
    <property type="entry name" value="PyrdxlP-dep_Trfase_small"/>
</dbReference>
<evidence type="ECO:0000256" key="5">
    <source>
        <dbReference type="ARBA" id="ARBA00052998"/>
    </source>
</evidence>
<reference evidence="12" key="1">
    <citation type="submission" date="2020-06" db="EMBL/GenBank/DDBJ databases">
        <title>Draft genomic sequecing of Geomonas sp. Red736.</title>
        <authorList>
            <person name="Itoh H."/>
            <person name="Xu Z.X."/>
            <person name="Ushijima N."/>
            <person name="Masuda Y."/>
            <person name="Shiratori Y."/>
            <person name="Senoo K."/>
        </authorList>
    </citation>
    <scope>NUCLEOTIDE SEQUENCE [LARGE SCALE GENOMIC DNA]</scope>
    <source>
        <strain evidence="12">Red736</strain>
    </source>
</reference>
<dbReference type="EMBL" id="CP096574">
    <property type="protein sequence ID" value="UPU34126.1"/>
    <property type="molecule type" value="Genomic_DNA"/>
</dbReference>
<dbReference type="AlphaFoldDB" id="A0A6V8MV85"/>
<evidence type="ECO:0000256" key="1">
    <source>
        <dbReference type="ARBA" id="ARBA00001933"/>
    </source>
</evidence>
<keyword evidence="2 10" id="KW-0032">Aminotransferase</keyword>
<dbReference type="InterPro" id="IPR005814">
    <property type="entry name" value="Aminotrans_3"/>
</dbReference>
<reference evidence="11" key="3">
    <citation type="submission" date="2022-04" db="EMBL/GenBank/DDBJ databases">
        <authorList>
            <person name="Liu G."/>
        </authorList>
    </citation>
    <scope>NUCLEOTIDE SEQUENCE</scope>
    <source>
        <strain evidence="11">RG22</strain>
    </source>
</reference>
<sequence length="452" mass="49540">MTRDVAYAQSEAQRMLNLLLTPEHEVPAAEREKIEQETVENFANHINKGWLKYRKSMTEAGDYASVEWTGQGSILTDTRGREFIDILGGFGLYSAGIRHPKIVAAAKAQLDRSPQYSQEMLDPLRAHLGKVLAHLLPGDIQYGFFINSGTEAVDGAMKLAKLYTGKAGFISTERAFHGKTLGPLTLMGKAMYREPLLPLLGNVRHVPYGDAAAVEKAIQSAHQVGDGIAAMIAEPIQGEAGAIIPPDDYWPKLREICDKYGVLLIADEVQTGLGRTGTLFGVDHWNVTPDIICLGKALGGGVIPCSGFFASKKVWECMEPNPFMHSTTTGGNPIACAAALAYINVMLEEDLPRQAREKGEYIVEKLEGLKAKYPKVLKEVRGRGLLIGMDFPTDEMGWQVASGMFSRRVLTAGTFINAKSIRIEPALTIGYDLIDEMLVRLEDVFKSIAKEQ</sequence>
<dbReference type="NCBIfam" id="NF008570">
    <property type="entry name" value="PRK11522.1"/>
    <property type="match status" value="1"/>
</dbReference>
<dbReference type="GO" id="GO:0033094">
    <property type="term" value="F:putrescine--2-oxoglutarate transaminase activity"/>
    <property type="evidence" value="ECO:0007669"/>
    <property type="project" value="TreeGrafter"/>
</dbReference>
<comment type="similarity">
    <text evidence="9">Belongs to the class-III pyridoxal-phosphate-dependent aminotransferase family.</text>
</comment>
<organism evidence="10 12">
    <name type="scientific">Geomonas paludis</name>
    <dbReference type="NCBI Taxonomy" id="2740185"/>
    <lineage>
        <taxon>Bacteria</taxon>
        <taxon>Pseudomonadati</taxon>
        <taxon>Thermodesulfobacteriota</taxon>
        <taxon>Desulfuromonadia</taxon>
        <taxon>Geobacterales</taxon>
        <taxon>Geobacteraceae</taxon>
        <taxon>Geomonas</taxon>
    </lineage>
</organism>
<protein>
    <recommendedName>
        <fullName evidence="7">Taurine--pyruvate aminotransferase</fullName>
        <ecNumber evidence="6">2.6.1.77</ecNumber>
    </recommendedName>
    <alternativeName>
        <fullName evidence="8">Taurine:pyruvate aminotransferase</fullName>
    </alternativeName>
</protein>
<dbReference type="InterPro" id="IPR015424">
    <property type="entry name" value="PyrdxlP-dep_Trfase"/>
</dbReference>
<proteinExistence type="inferred from homology"/>
<comment type="catalytic activity">
    <reaction evidence="5">
        <text>taurine + pyruvate = sulfoacetaldehyde + L-alanine</text>
        <dbReference type="Rhea" id="RHEA:10420"/>
        <dbReference type="ChEBI" id="CHEBI:15361"/>
        <dbReference type="ChEBI" id="CHEBI:57972"/>
        <dbReference type="ChEBI" id="CHEBI:58246"/>
        <dbReference type="ChEBI" id="CHEBI:507393"/>
        <dbReference type="EC" id="2.6.1.77"/>
    </reaction>
    <physiologicalReaction direction="left-to-right" evidence="5">
        <dbReference type="Rhea" id="RHEA:10421"/>
    </physiologicalReaction>
</comment>
<dbReference type="EMBL" id="BLXY01000003">
    <property type="protein sequence ID" value="GFO64098.1"/>
    <property type="molecule type" value="Genomic_DNA"/>
</dbReference>
<dbReference type="Gene3D" id="3.90.1150.10">
    <property type="entry name" value="Aspartate Aminotransferase, domain 1"/>
    <property type="match status" value="1"/>
</dbReference>
<evidence type="ECO:0000313" key="10">
    <source>
        <dbReference type="EMBL" id="GFO64098.1"/>
    </source>
</evidence>
<dbReference type="PANTHER" id="PTHR11986">
    <property type="entry name" value="AMINOTRANSFERASE CLASS III"/>
    <property type="match status" value="1"/>
</dbReference>
<dbReference type="GO" id="GO:0031299">
    <property type="term" value="F:taurine-pyruvate aminotransferase activity"/>
    <property type="evidence" value="ECO:0007669"/>
    <property type="project" value="UniProtKB-EC"/>
</dbReference>
<evidence type="ECO:0000313" key="11">
    <source>
        <dbReference type="EMBL" id="UPU34126.1"/>
    </source>
</evidence>
<dbReference type="GO" id="GO:0030170">
    <property type="term" value="F:pyridoxal phosphate binding"/>
    <property type="evidence" value="ECO:0007669"/>
    <property type="project" value="InterPro"/>
</dbReference>
<evidence type="ECO:0000256" key="7">
    <source>
        <dbReference type="ARBA" id="ARBA00074603"/>
    </source>
</evidence>
<dbReference type="Proteomes" id="UP000831485">
    <property type="component" value="Chromosome"/>
</dbReference>
<dbReference type="InterPro" id="IPR015421">
    <property type="entry name" value="PyrdxlP-dep_Trfase_major"/>
</dbReference>
<dbReference type="Gene3D" id="3.40.640.10">
    <property type="entry name" value="Type I PLP-dependent aspartate aminotransferase-like (Major domain)"/>
    <property type="match status" value="1"/>
</dbReference>
<dbReference type="GO" id="GO:0042802">
    <property type="term" value="F:identical protein binding"/>
    <property type="evidence" value="ECO:0007669"/>
    <property type="project" value="TreeGrafter"/>
</dbReference>
<evidence type="ECO:0000256" key="9">
    <source>
        <dbReference type="RuleBase" id="RU003560"/>
    </source>
</evidence>
<evidence type="ECO:0000256" key="6">
    <source>
        <dbReference type="ARBA" id="ARBA00067057"/>
    </source>
</evidence>
<evidence type="ECO:0000313" key="13">
    <source>
        <dbReference type="Proteomes" id="UP000831485"/>
    </source>
</evidence>
<keyword evidence="3 9" id="KW-0663">Pyridoxal phosphate</keyword>
<accession>A0A6V8MV85</accession>
<dbReference type="PANTHER" id="PTHR11986:SF112">
    <property type="entry name" value="PUTRESCINE AMINOTRANSFERASE"/>
    <property type="match status" value="1"/>
</dbReference>
<comment type="cofactor">
    <cofactor evidence="1">
        <name>pyridoxal 5'-phosphate</name>
        <dbReference type="ChEBI" id="CHEBI:597326"/>
    </cofactor>
</comment>
<keyword evidence="13" id="KW-1185">Reference proteome</keyword>
<name>A0A6V8MV85_9BACT</name>